<evidence type="ECO:0000313" key="2">
    <source>
        <dbReference type="EMBL" id="GAL02941.1"/>
    </source>
</evidence>
<dbReference type="eggNOG" id="ENOG502ZAGW">
    <property type="taxonomic scope" value="Bacteria"/>
</dbReference>
<dbReference type="Proteomes" id="UP000029227">
    <property type="component" value="Unassembled WGS sequence"/>
</dbReference>
<evidence type="ECO:0000313" key="3">
    <source>
        <dbReference type="Proteomes" id="UP000029227"/>
    </source>
</evidence>
<organism evidence="2 3">
    <name type="scientific">Photobacterium aphoticum</name>
    <dbReference type="NCBI Taxonomy" id="754436"/>
    <lineage>
        <taxon>Bacteria</taxon>
        <taxon>Pseudomonadati</taxon>
        <taxon>Pseudomonadota</taxon>
        <taxon>Gammaproteobacteria</taxon>
        <taxon>Vibrionales</taxon>
        <taxon>Vibrionaceae</taxon>
        <taxon>Photobacterium</taxon>
    </lineage>
</organism>
<accession>A0A090QJ48</accession>
<dbReference type="EMBL" id="BBMN01000001">
    <property type="protein sequence ID" value="GAL02941.1"/>
    <property type="molecule type" value="Genomic_DNA"/>
</dbReference>
<comment type="caution">
    <text evidence="2">The sequence shown here is derived from an EMBL/GenBank/DDBJ whole genome shotgun (WGS) entry which is preliminary data.</text>
</comment>
<name>A0A090QJ48_9GAMM</name>
<dbReference type="STRING" id="754436.JCM19237_5834"/>
<evidence type="ECO:0000256" key="1">
    <source>
        <dbReference type="SAM" id="MobiDB-lite"/>
    </source>
</evidence>
<protein>
    <submittedName>
        <fullName evidence="2">Uncharacterized protein</fullName>
    </submittedName>
</protein>
<gene>
    <name evidence="2" type="ORF">JCM19237_5834</name>
</gene>
<feature type="region of interest" description="Disordered" evidence="1">
    <location>
        <begin position="209"/>
        <end position="231"/>
    </location>
</feature>
<proteinExistence type="predicted"/>
<sequence>MIKGNRYNIARCSRAPGWDCIASFEADNMAAIIKECGYKLEQWRKPINRRLKRLEKQRDQTIKAKAIAKQGKKPAQEINKLTSRIVRLEHQMKAQRDHLKSREAYANTKNVFCFWLEGLNAEQKAYDFLLWAAGARGWSMVPITEDTEKITEFDEIRNTARHEYADNFERFQTRRAYWQSVLNDPLVHSMVEPTEEEYIAHMIEREDYQKSQHEGRTLNGRIETNHRATER</sequence>
<reference evidence="2 3" key="1">
    <citation type="journal article" date="2014" name="Genome Announc.">
        <title>Draft Genome Sequences of Two Vibrionaceae Species, Vibrio ponticus C121 and Photobacterium aphoticum C119, Isolated as Coral Reef Microbiota.</title>
        <authorList>
            <person name="Al-saari N."/>
            <person name="Meirelles P.M."/>
            <person name="Mino S."/>
            <person name="Suda W."/>
            <person name="Oshima K."/>
            <person name="Hattori M."/>
            <person name="Ohkuma M."/>
            <person name="Thompson F.L."/>
            <person name="Gomez-Gil B."/>
            <person name="Sawabe T."/>
            <person name="Sawabe T."/>
        </authorList>
    </citation>
    <scope>NUCLEOTIDE SEQUENCE [LARGE SCALE GENOMIC DNA]</scope>
    <source>
        <strain evidence="2 3">JCM 19237</strain>
    </source>
</reference>
<dbReference type="AlphaFoldDB" id="A0A090QJ48"/>